<dbReference type="InterPro" id="IPR010033">
    <property type="entry name" value="HAD_SF_ppase_IIIC"/>
</dbReference>
<evidence type="ECO:0000313" key="2">
    <source>
        <dbReference type="EMBL" id="MDT9000885.1"/>
    </source>
</evidence>
<dbReference type="Proteomes" id="UP001246372">
    <property type="component" value="Unassembled WGS sequence"/>
</dbReference>
<dbReference type="RefSeq" id="WP_315651773.1">
    <property type="nucleotide sequence ID" value="NZ_JAVXZY010000007.1"/>
</dbReference>
<dbReference type="NCBIfam" id="TIGR01681">
    <property type="entry name" value="HAD-SF-IIIC"/>
    <property type="match status" value="1"/>
</dbReference>
<dbReference type="InterPro" id="IPR023214">
    <property type="entry name" value="HAD_sf"/>
</dbReference>
<keyword evidence="3" id="KW-1185">Reference proteome</keyword>
<dbReference type="InterPro" id="IPR049369">
    <property type="entry name" value="BF1531-like_N"/>
</dbReference>
<evidence type="ECO:0000259" key="1">
    <source>
        <dbReference type="Pfam" id="PF21211"/>
    </source>
</evidence>
<dbReference type="SUPFAM" id="SSF56784">
    <property type="entry name" value="HAD-like"/>
    <property type="match status" value="1"/>
</dbReference>
<dbReference type="InterPro" id="IPR036412">
    <property type="entry name" value="HAD-like_sf"/>
</dbReference>
<dbReference type="Gene3D" id="3.40.50.1110">
    <property type="entry name" value="SGNH hydrolase"/>
    <property type="match status" value="1"/>
</dbReference>
<protein>
    <submittedName>
        <fullName evidence="2">HAD-IIIC family phosphatase</fullName>
    </submittedName>
</protein>
<feature type="domain" description="BF1531-like N-terminal" evidence="1">
    <location>
        <begin position="68"/>
        <end position="255"/>
    </location>
</feature>
<name>A0ABU3PE52_9BURK</name>
<sequence length="632" mass="69639">MNLQDLFWLPEAAPEFRAELRELRASAQWPMAKLRQLARARLNLTQLHSLSRLLGESERVSGAKPIAISLLSNASTELIASALPATALRHDLLLNLHVPAFGQFTQESLDPVSQTRQRGNEFVVLALDHRAFQWQSCPGNAELAEQQVEQALQTLLGLVAGLRATQACSVVLQTLAAPPDSLFGSLDGQLPGSQRWMIEAFNQRLRARRIAGELLFDVAALAAQVGLAQWHDPTQWAVGKFAFAHAMVPLYAEHLARLLMAAKGKAKKCLVLDLDNTLWGGVIGDDGLAGIVLGQGHPVGEAHLQVQATALALRERGIVLAVSSKNDEAVARQVFREHPDMLLRESHIAVFQANWKDKASNLRAIAQTLNIGVDALVFLDDNPAERQQVRLELPDVGVPELPSAPEFFASTLLAAGYFEALQFTAEDSQRAEQYQANAARTAELGASSDLAGYLKSLQMRAHVAEFDAVGRARISQLINKTNQFNLTTRRYSEAEVEAFEQDPQVLGLQIRLLDRFGDNGMISVVICKPQDAQTWLIDSWLMSCRVLNRGVERQVLNVLVQCAAQRGIRQLIGQYIPTEKNSMVAEHYPRLGFTPLEAEGEVQRWQLDVEAYVPVEQPIEVLWPASASKAAD</sequence>
<accession>A0ABU3PE52</accession>
<organism evidence="2 3">
    <name type="scientific">Roseateles aquae</name>
    <dbReference type="NCBI Taxonomy" id="3077235"/>
    <lineage>
        <taxon>Bacteria</taxon>
        <taxon>Pseudomonadati</taxon>
        <taxon>Pseudomonadota</taxon>
        <taxon>Betaproteobacteria</taxon>
        <taxon>Burkholderiales</taxon>
        <taxon>Sphaerotilaceae</taxon>
        <taxon>Roseateles</taxon>
    </lineage>
</organism>
<dbReference type="NCBIfam" id="TIGR01686">
    <property type="entry name" value="FkbH"/>
    <property type="match status" value="1"/>
</dbReference>
<dbReference type="Pfam" id="PF21211">
    <property type="entry name" value="FkbH_N"/>
    <property type="match status" value="1"/>
</dbReference>
<proteinExistence type="predicted"/>
<reference evidence="2" key="1">
    <citation type="submission" date="2023-09" db="EMBL/GenBank/DDBJ databases">
        <title>Paucibacter sp. APW11 Genome sequencing and assembly.</title>
        <authorList>
            <person name="Kim I."/>
        </authorList>
    </citation>
    <scope>NUCLEOTIDE SEQUENCE</scope>
    <source>
        <strain evidence="2">APW11</strain>
    </source>
</reference>
<comment type="caution">
    <text evidence="2">The sequence shown here is derived from an EMBL/GenBank/DDBJ whole genome shotgun (WGS) entry which is preliminary data.</text>
</comment>
<evidence type="ECO:0000313" key="3">
    <source>
        <dbReference type="Proteomes" id="UP001246372"/>
    </source>
</evidence>
<dbReference type="EMBL" id="JAVXZY010000007">
    <property type="protein sequence ID" value="MDT9000885.1"/>
    <property type="molecule type" value="Genomic_DNA"/>
</dbReference>
<dbReference type="InterPro" id="IPR036514">
    <property type="entry name" value="SGNH_hydro_sf"/>
</dbReference>
<dbReference type="InterPro" id="IPR010037">
    <property type="entry name" value="FkbH_domain"/>
</dbReference>
<gene>
    <name evidence="2" type="ORF">RQP53_16535</name>
</gene>
<dbReference type="Gene3D" id="3.40.50.1000">
    <property type="entry name" value="HAD superfamily/HAD-like"/>
    <property type="match status" value="1"/>
</dbReference>